<accession>A0A346Y7A6</accession>
<dbReference type="KEGG" id="euz:DVS28_b0613"/>
<keyword evidence="1" id="KW-0614">Plasmid</keyword>
<gene>
    <name evidence="1" type="ORF">DVS28_b0613</name>
</gene>
<reference evidence="1 2" key="1">
    <citation type="submission" date="2018-09" db="EMBL/GenBank/DDBJ databases">
        <title>Complete genome sequence of Euzebya sp. DY32-46 isolated from seawater of Pacific Ocean.</title>
        <authorList>
            <person name="Xu L."/>
            <person name="Wu Y.-H."/>
            <person name="Xu X.-W."/>
        </authorList>
    </citation>
    <scope>NUCLEOTIDE SEQUENCE [LARGE SCALE GENOMIC DNA]</scope>
    <source>
        <strain evidence="1 2">DY32-46</strain>
        <plasmid evidence="2">pedy32-46i</plasmid>
    </source>
</reference>
<dbReference type="EMBL" id="CP031166">
    <property type="protein sequence ID" value="AXV10353.1"/>
    <property type="molecule type" value="Genomic_DNA"/>
</dbReference>
<dbReference type="Proteomes" id="UP000264006">
    <property type="component" value="Plasmid pEDY32-46I"/>
</dbReference>
<keyword evidence="2" id="KW-1185">Reference proteome</keyword>
<geneLocation type="plasmid" evidence="2">
    <name>pedy32-46i</name>
</geneLocation>
<evidence type="ECO:0000313" key="2">
    <source>
        <dbReference type="Proteomes" id="UP000264006"/>
    </source>
</evidence>
<evidence type="ECO:0000313" key="1">
    <source>
        <dbReference type="EMBL" id="AXV10353.1"/>
    </source>
</evidence>
<dbReference type="AlphaFoldDB" id="A0A346Y7A6"/>
<proteinExistence type="predicted"/>
<dbReference type="RefSeq" id="WP_114594916.1">
    <property type="nucleotide sequence ID" value="NZ_CP031166.1"/>
</dbReference>
<name>A0A346Y7A6_9ACTN</name>
<organism evidence="1 2">
    <name type="scientific">Euzebya pacifica</name>
    <dbReference type="NCBI Taxonomy" id="1608957"/>
    <lineage>
        <taxon>Bacteria</taxon>
        <taxon>Bacillati</taxon>
        <taxon>Actinomycetota</taxon>
        <taxon>Nitriliruptoria</taxon>
        <taxon>Euzebyales</taxon>
    </lineage>
</organism>
<protein>
    <submittedName>
        <fullName evidence="1">Uncharacterized protein</fullName>
    </submittedName>
</protein>
<sequence>MYELAEFSFGAHGAAAPAVRLAGASVFGVLTIDFVITVSGSTVIGTGMSALNGPLDVELLEELHGLQVSRAG</sequence>